<evidence type="ECO:0000313" key="3">
    <source>
        <dbReference type="EMBL" id="VAW84783.1"/>
    </source>
</evidence>
<dbReference type="AlphaFoldDB" id="A0A3B0Z9C7"/>
<dbReference type="PROSITE" id="PS00893">
    <property type="entry name" value="NUDIX_BOX"/>
    <property type="match status" value="1"/>
</dbReference>
<dbReference type="EMBL" id="UOFO01000052">
    <property type="protein sequence ID" value="VAW84783.1"/>
    <property type="molecule type" value="Genomic_DNA"/>
</dbReference>
<dbReference type="InterPro" id="IPR054105">
    <property type="entry name" value="WHD_NrtR"/>
</dbReference>
<dbReference type="Pfam" id="PF00293">
    <property type="entry name" value="NUDIX"/>
    <property type="match status" value="1"/>
</dbReference>
<organism evidence="3">
    <name type="scientific">hydrothermal vent metagenome</name>
    <dbReference type="NCBI Taxonomy" id="652676"/>
    <lineage>
        <taxon>unclassified sequences</taxon>
        <taxon>metagenomes</taxon>
        <taxon>ecological metagenomes</taxon>
    </lineage>
</organism>
<dbReference type="Gene3D" id="1.10.10.10">
    <property type="entry name" value="Winged helix-like DNA-binding domain superfamily/Winged helix DNA-binding domain"/>
    <property type="match status" value="1"/>
</dbReference>
<dbReference type="PROSITE" id="PS51462">
    <property type="entry name" value="NUDIX"/>
    <property type="match status" value="1"/>
</dbReference>
<dbReference type="SUPFAM" id="SSF55811">
    <property type="entry name" value="Nudix"/>
    <property type="match status" value="1"/>
</dbReference>
<protein>
    <submittedName>
        <fullName evidence="3">Nudix-related transcriptional regulator NrtR</fullName>
    </submittedName>
</protein>
<dbReference type="InterPro" id="IPR020084">
    <property type="entry name" value="NUDIX_hydrolase_CS"/>
</dbReference>
<dbReference type="Pfam" id="PF21906">
    <property type="entry name" value="WHD_NrtR"/>
    <property type="match status" value="1"/>
</dbReference>
<gene>
    <name evidence="3" type="ORF">MNBD_GAMMA16-1349</name>
</gene>
<reference evidence="3" key="1">
    <citation type="submission" date="2018-06" db="EMBL/GenBank/DDBJ databases">
        <authorList>
            <person name="Zhirakovskaya E."/>
        </authorList>
    </citation>
    <scope>NUCLEOTIDE SEQUENCE</scope>
</reference>
<feature type="domain" description="Nudix hydrolase" evidence="2">
    <location>
        <begin position="6"/>
        <end position="142"/>
    </location>
</feature>
<keyword evidence="1" id="KW-0378">Hydrolase</keyword>
<dbReference type="PANTHER" id="PTHR43736">
    <property type="entry name" value="ADP-RIBOSE PYROPHOSPHATASE"/>
    <property type="match status" value="1"/>
</dbReference>
<dbReference type="SUPFAM" id="SSF46785">
    <property type="entry name" value="Winged helix' DNA-binding domain"/>
    <property type="match status" value="1"/>
</dbReference>
<accession>A0A3B0Z9C7</accession>
<evidence type="ECO:0000259" key="2">
    <source>
        <dbReference type="PROSITE" id="PS51462"/>
    </source>
</evidence>
<dbReference type="Gene3D" id="3.90.79.10">
    <property type="entry name" value="Nucleoside Triphosphate Pyrophosphohydrolase"/>
    <property type="match status" value="1"/>
</dbReference>
<dbReference type="GO" id="GO:0016787">
    <property type="term" value="F:hydrolase activity"/>
    <property type="evidence" value="ECO:0007669"/>
    <property type="project" value="UniProtKB-KW"/>
</dbReference>
<evidence type="ECO:0000256" key="1">
    <source>
        <dbReference type="ARBA" id="ARBA00022801"/>
    </source>
</evidence>
<dbReference type="InterPro" id="IPR000086">
    <property type="entry name" value="NUDIX_hydrolase_dom"/>
</dbReference>
<dbReference type="InterPro" id="IPR015797">
    <property type="entry name" value="NUDIX_hydrolase-like_dom_sf"/>
</dbReference>
<name>A0A3B0Z9C7_9ZZZZ</name>
<sequence length="221" mass="25378">MHCYSYPHPAVTTDIAVFSIFEDQLNILLIQRANEPFKGHWALPGGFVEIDEDLNEGAARELYEETNLSHIYLEQLYTFGAPQRDPRERVITVAYYALVASSEVRHAAAGSDAVTTKWFPILNLPILAFDHKNIIDTALERLIAKVRYSTIALQLLPQQFTLHELQQIYEIILNENLDKRNFRKKILALDCVVESGQQRRDGQHRPAKLYVAKNKQVDFTL</sequence>
<dbReference type="PANTHER" id="PTHR43736:SF4">
    <property type="entry name" value="SLR1690 PROTEIN"/>
    <property type="match status" value="1"/>
</dbReference>
<proteinExistence type="predicted"/>
<dbReference type="CDD" id="cd18873">
    <property type="entry name" value="NUDIX_NadM_like"/>
    <property type="match status" value="1"/>
</dbReference>
<dbReference type="InterPro" id="IPR036388">
    <property type="entry name" value="WH-like_DNA-bd_sf"/>
</dbReference>
<dbReference type="InterPro" id="IPR036390">
    <property type="entry name" value="WH_DNA-bd_sf"/>
</dbReference>